<sequence length="119" mass="13231">MSFFSKIAKEFEGLGLGDEKKEKKEKYEEKVEEVPPPQYQQNQQNYQHTREEHGGMVPQTLPVVHPTDNMEVTTAPALPLLRSILLPPLCLIISHPLTSLPCPMAGDLSSTSSTRDGTT</sequence>
<proteinExistence type="predicted"/>
<evidence type="ECO:0000256" key="1">
    <source>
        <dbReference type="SAM" id="MobiDB-lite"/>
    </source>
</evidence>
<comment type="caution">
    <text evidence="2">The sequence shown here is derived from an EMBL/GenBank/DDBJ whole genome shotgun (WGS) entry which is preliminary data.</text>
</comment>
<dbReference type="EMBL" id="JADCTT010000002">
    <property type="protein sequence ID" value="KAF9757473.1"/>
    <property type="molecule type" value="Genomic_DNA"/>
</dbReference>
<dbReference type="Proteomes" id="UP000616885">
    <property type="component" value="Unassembled WGS sequence"/>
</dbReference>
<reference evidence="2" key="1">
    <citation type="submission" date="2020-10" db="EMBL/GenBank/DDBJ databases">
        <title>High-Quality Genome Resource of Clonostachys rosea strain S41 by Oxford Nanopore Long-Read Sequencing.</title>
        <authorList>
            <person name="Wang H."/>
        </authorList>
    </citation>
    <scope>NUCLEOTIDE SEQUENCE</scope>
    <source>
        <strain evidence="2">S41</strain>
    </source>
</reference>
<dbReference type="AlphaFoldDB" id="A0A8H7NKQ5"/>
<evidence type="ECO:0000313" key="3">
    <source>
        <dbReference type="Proteomes" id="UP000616885"/>
    </source>
</evidence>
<feature type="region of interest" description="Disordered" evidence="1">
    <location>
        <begin position="14"/>
        <end position="50"/>
    </location>
</feature>
<gene>
    <name evidence="2" type="ORF">IM811_008417</name>
</gene>
<name>A0A8H7NKQ5_BIOOC</name>
<evidence type="ECO:0000313" key="2">
    <source>
        <dbReference type="EMBL" id="KAF9757473.1"/>
    </source>
</evidence>
<protein>
    <submittedName>
        <fullName evidence="2">Uncharacterized protein</fullName>
    </submittedName>
</protein>
<organism evidence="2 3">
    <name type="scientific">Bionectria ochroleuca</name>
    <name type="common">Gliocladium roseum</name>
    <dbReference type="NCBI Taxonomy" id="29856"/>
    <lineage>
        <taxon>Eukaryota</taxon>
        <taxon>Fungi</taxon>
        <taxon>Dikarya</taxon>
        <taxon>Ascomycota</taxon>
        <taxon>Pezizomycotina</taxon>
        <taxon>Sordariomycetes</taxon>
        <taxon>Hypocreomycetidae</taxon>
        <taxon>Hypocreales</taxon>
        <taxon>Bionectriaceae</taxon>
        <taxon>Clonostachys</taxon>
    </lineage>
</organism>
<accession>A0A8H7NKQ5</accession>
<feature type="compositionally biased region" description="Basic and acidic residues" evidence="1">
    <location>
        <begin position="14"/>
        <end position="33"/>
    </location>
</feature>